<feature type="region of interest" description="Disordered" evidence="1">
    <location>
        <begin position="78"/>
        <end position="146"/>
    </location>
</feature>
<keyword evidence="4" id="KW-1185">Reference proteome</keyword>
<evidence type="ECO:0000256" key="1">
    <source>
        <dbReference type="SAM" id="MobiDB-lite"/>
    </source>
</evidence>
<feature type="compositionally biased region" description="Low complexity" evidence="1">
    <location>
        <begin position="78"/>
        <end position="98"/>
    </location>
</feature>
<dbReference type="AlphaFoldDB" id="A0AA39FJ02"/>
<reference evidence="3" key="2">
    <citation type="submission" date="2023-03" db="EMBL/GenBank/DDBJ databases">
        <authorList>
            <person name="Inwood S.N."/>
            <person name="Skelly J.G."/>
            <person name="Guhlin J."/>
            <person name="Harrop T.W.R."/>
            <person name="Goldson S.G."/>
            <person name="Dearden P.K."/>
        </authorList>
    </citation>
    <scope>NUCLEOTIDE SEQUENCE</scope>
    <source>
        <strain evidence="3">Lincoln</strain>
        <tissue evidence="3">Whole body</tissue>
    </source>
</reference>
<dbReference type="Proteomes" id="UP001168972">
    <property type="component" value="Unassembled WGS sequence"/>
</dbReference>
<feature type="compositionally biased region" description="Polar residues" evidence="1">
    <location>
        <begin position="133"/>
        <end position="146"/>
    </location>
</feature>
<name>A0AA39FJ02_MICHY</name>
<protein>
    <submittedName>
        <fullName evidence="3">Uncharacterized protein</fullName>
    </submittedName>
</protein>
<feature type="chain" id="PRO_5041285196" evidence="2">
    <location>
        <begin position="28"/>
        <end position="181"/>
    </location>
</feature>
<proteinExistence type="predicted"/>
<organism evidence="3 4">
    <name type="scientific">Microctonus hyperodae</name>
    <name type="common">Parasitoid wasp</name>
    <dbReference type="NCBI Taxonomy" id="165561"/>
    <lineage>
        <taxon>Eukaryota</taxon>
        <taxon>Metazoa</taxon>
        <taxon>Ecdysozoa</taxon>
        <taxon>Arthropoda</taxon>
        <taxon>Hexapoda</taxon>
        <taxon>Insecta</taxon>
        <taxon>Pterygota</taxon>
        <taxon>Neoptera</taxon>
        <taxon>Endopterygota</taxon>
        <taxon>Hymenoptera</taxon>
        <taxon>Apocrita</taxon>
        <taxon>Ichneumonoidea</taxon>
        <taxon>Braconidae</taxon>
        <taxon>Euphorinae</taxon>
        <taxon>Microctonus</taxon>
    </lineage>
</organism>
<feature type="signal peptide" evidence="2">
    <location>
        <begin position="1"/>
        <end position="27"/>
    </location>
</feature>
<gene>
    <name evidence="3" type="ORF">PV327_011419</name>
</gene>
<accession>A0AA39FJ02</accession>
<sequence length="181" mass="19626">MALFKISFLILFCSSLMIIVLTNGADGENNRKSKLGFDMFEMIHESFCNDICEIPSPKSRTSRTIILCLIKCGGFSVPTSKPSSTPSSSSTEIPKSTTDPLAVMPISESPGVNEPMKSRRELPSSESGKIHSNKQSSSDSPFDNTIKTYFKENPKQLSALNISIPVSLNGLVFGKLSNVGL</sequence>
<comment type="caution">
    <text evidence="3">The sequence shown here is derived from an EMBL/GenBank/DDBJ whole genome shotgun (WGS) entry which is preliminary data.</text>
</comment>
<evidence type="ECO:0000313" key="4">
    <source>
        <dbReference type="Proteomes" id="UP001168972"/>
    </source>
</evidence>
<dbReference type="EMBL" id="JAQQBR010000568">
    <property type="protein sequence ID" value="KAK0170474.1"/>
    <property type="molecule type" value="Genomic_DNA"/>
</dbReference>
<evidence type="ECO:0000313" key="3">
    <source>
        <dbReference type="EMBL" id="KAK0170474.1"/>
    </source>
</evidence>
<keyword evidence="2" id="KW-0732">Signal</keyword>
<reference evidence="3" key="1">
    <citation type="journal article" date="2023" name="bioRxiv">
        <title>Scaffold-level genome assemblies of two parasitoid biocontrol wasps reveal the parthenogenesis mechanism and an associated novel virus.</title>
        <authorList>
            <person name="Inwood S."/>
            <person name="Skelly J."/>
            <person name="Guhlin J."/>
            <person name="Harrop T."/>
            <person name="Goldson S."/>
            <person name="Dearden P."/>
        </authorList>
    </citation>
    <scope>NUCLEOTIDE SEQUENCE</scope>
    <source>
        <strain evidence="3">Lincoln</strain>
        <tissue evidence="3">Whole body</tissue>
    </source>
</reference>
<evidence type="ECO:0000256" key="2">
    <source>
        <dbReference type="SAM" id="SignalP"/>
    </source>
</evidence>